<feature type="transmembrane region" description="Helical" evidence="17">
    <location>
        <begin position="217"/>
        <end position="236"/>
    </location>
</feature>
<dbReference type="SMART" id="SM00387">
    <property type="entry name" value="HATPase_c"/>
    <property type="match status" value="1"/>
</dbReference>
<evidence type="ECO:0000256" key="14">
    <source>
        <dbReference type="ARBA" id="ARBA00023014"/>
    </source>
</evidence>
<evidence type="ECO:0000256" key="4">
    <source>
        <dbReference type="ARBA" id="ARBA00004496"/>
    </source>
</evidence>
<keyword evidence="7" id="KW-0004">4Fe-4S</keyword>
<dbReference type="Gene3D" id="6.10.340.10">
    <property type="match status" value="1"/>
</dbReference>
<evidence type="ECO:0000256" key="5">
    <source>
        <dbReference type="ARBA" id="ARBA00012438"/>
    </source>
</evidence>
<dbReference type="Pfam" id="PF02518">
    <property type="entry name" value="HATPase_c"/>
    <property type="match status" value="1"/>
</dbReference>
<evidence type="ECO:0000256" key="10">
    <source>
        <dbReference type="ARBA" id="ARBA00022679"/>
    </source>
</evidence>
<evidence type="ECO:0000256" key="15">
    <source>
        <dbReference type="ARBA" id="ARBA00024827"/>
    </source>
</evidence>
<evidence type="ECO:0000313" key="20">
    <source>
        <dbReference type="Proteomes" id="UP000094472"/>
    </source>
</evidence>
<sequence length="533" mass="58332">MDDVRGHAAASRQRPTTEKLGQLKVGKVLNKIWYDQTIRTQLLIAVGVINLVALIFAGVIWVANARQATRVEMEASVDIAKNFARVAILSLAPNGQSGGLAKKSTQLASRLKIGRLRHVRIYMADAQGALVQLSPEPNAARDPDRPAAAPAWFSALVEPEVTPHTLSVVLAEPRAGSVLIVEQPVASMPQVWDLGTVVIAGEPADEIAEVWHDVSSLALVLLVLDILALVMLYAVLGRMLDPMASVARGLLRLEDGDYAARLTPPRVMELGAITERFNKLAETLGRARAENGRLYGQLITVQEDERREIANELHDEASPCLFGIMANAMSVQRLTGRRRDSRSNDIRGHIGEILRVTERLKMMNRVMLKKLRPVSLGRVALSELSGDLLGELQRRYPEVDITHSLRTRGSRYGDAVDLTIYRCIQEAVTNAIRHGKADMVRVDLFEKRAPRDGDDSAKRPTLQLLIQDNGRGILPDTPLGFGLTAMRERVHALGGSCAIQSAPSQGAILRVIIPISAVTGAKSHKQFERIEAS</sequence>
<dbReference type="InterPro" id="IPR011712">
    <property type="entry name" value="Sig_transdc_His_kin_sub3_dim/P"/>
</dbReference>
<dbReference type="InterPro" id="IPR003660">
    <property type="entry name" value="HAMP_dom"/>
</dbReference>
<dbReference type="Pfam" id="PF07730">
    <property type="entry name" value="HisKA_3"/>
    <property type="match status" value="1"/>
</dbReference>
<comment type="function">
    <text evidence="15">Member of the two-component regulatory system NreB/NreC involved in the control of dissimilatory nitrate/nitrite reduction in response to oxygen. NreB functions as a direct oxygen sensor histidine kinase which is autophosphorylated, in the absence of oxygen, probably at the conserved histidine residue, and transfers its phosphate group probably to a conserved aspartate residue of NreC. NreB/NreC activates the expression of the nitrate (narGHJI) and nitrite (nir) reductase operons, as well as the putative nitrate transporter gene narT.</text>
</comment>
<feature type="transmembrane region" description="Helical" evidence="17">
    <location>
        <begin position="42"/>
        <end position="63"/>
    </location>
</feature>
<dbReference type="PRINTS" id="PR00344">
    <property type="entry name" value="BCTRLSENSOR"/>
</dbReference>
<dbReference type="SUPFAM" id="SSF55874">
    <property type="entry name" value="ATPase domain of HSP90 chaperone/DNA topoisomerase II/histidine kinase"/>
    <property type="match status" value="1"/>
</dbReference>
<evidence type="ECO:0000256" key="9">
    <source>
        <dbReference type="ARBA" id="ARBA00022553"/>
    </source>
</evidence>
<dbReference type="RefSeq" id="WP_069441512.1">
    <property type="nucleotide sequence ID" value="NZ_LPWF01000023.1"/>
</dbReference>
<dbReference type="OrthoDB" id="9778496at2"/>
<evidence type="ECO:0000256" key="3">
    <source>
        <dbReference type="ARBA" id="ARBA00004370"/>
    </source>
</evidence>
<dbReference type="InterPro" id="IPR004358">
    <property type="entry name" value="Sig_transdc_His_kin-like_C"/>
</dbReference>
<dbReference type="InterPro" id="IPR036890">
    <property type="entry name" value="HATPase_C_sf"/>
</dbReference>
<evidence type="ECO:0000256" key="17">
    <source>
        <dbReference type="SAM" id="Phobius"/>
    </source>
</evidence>
<keyword evidence="11" id="KW-0418">Kinase</keyword>
<evidence type="ECO:0000256" key="2">
    <source>
        <dbReference type="ARBA" id="ARBA00001966"/>
    </source>
</evidence>
<name>A0A1E3VXN4_9HYPH</name>
<dbReference type="GO" id="GO:0016020">
    <property type="term" value="C:membrane"/>
    <property type="evidence" value="ECO:0007669"/>
    <property type="project" value="UniProtKB-SubCell"/>
</dbReference>
<dbReference type="Proteomes" id="UP000094472">
    <property type="component" value="Unassembled WGS sequence"/>
</dbReference>
<dbReference type="InterPro" id="IPR050482">
    <property type="entry name" value="Sensor_HK_TwoCompSys"/>
</dbReference>
<keyword evidence="17" id="KW-0812">Transmembrane</keyword>
<dbReference type="PROSITE" id="PS50885">
    <property type="entry name" value="HAMP"/>
    <property type="match status" value="1"/>
</dbReference>
<dbReference type="Gene3D" id="3.30.565.10">
    <property type="entry name" value="Histidine kinase-like ATPase, C-terminal domain"/>
    <property type="match status" value="1"/>
</dbReference>
<dbReference type="AlphaFoldDB" id="A0A1E3VXN4"/>
<keyword evidence="20" id="KW-1185">Reference proteome</keyword>
<accession>A0A1E3VXN4</accession>
<proteinExistence type="predicted"/>
<dbReference type="PANTHER" id="PTHR24421">
    <property type="entry name" value="NITRATE/NITRITE SENSOR PROTEIN NARX-RELATED"/>
    <property type="match status" value="1"/>
</dbReference>
<comment type="catalytic activity">
    <reaction evidence="1">
        <text>ATP + protein L-histidine = ADP + protein N-phospho-L-histidine.</text>
        <dbReference type="EC" id="2.7.13.3"/>
    </reaction>
</comment>
<evidence type="ECO:0000256" key="7">
    <source>
        <dbReference type="ARBA" id="ARBA00022485"/>
    </source>
</evidence>
<keyword evidence="10" id="KW-0808">Transferase</keyword>
<comment type="subcellular location">
    <subcellularLocation>
        <location evidence="4">Cytoplasm</location>
    </subcellularLocation>
    <subcellularLocation>
        <location evidence="3">Membrane</location>
    </subcellularLocation>
</comment>
<keyword evidence="7" id="KW-0479">Metal-binding</keyword>
<keyword evidence="17" id="KW-0472">Membrane</keyword>
<dbReference type="EMBL" id="LPWF01000023">
    <property type="protein sequence ID" value="ODR98290.1"/>
    <property type="molecule type" value="Genomic_DNA"/>
</dbReference>
<dbReference type="EC" id="2.7.13.3" evidence="5"/>
<evidence type="ECO:0000256" key="12">
    <source>
        <dbReference type="ARBA" id="ARBA00023004"/>
    </source>
</evidence>
<organism evidence="19 20">
    <name type="scientific">Methyloceanibacter superfactus</name>
    <dbReference type="NCBI Taxonomy" id="1774969"/>
    <lineage>
        <taxon>Bacteria</taxon>
        <taxon>Pseudomonadati</taxon>
        <taxon>Pseudomonadota</taxon>
        <taxon>Alphaproteobacteria</taxon>
        <taxon>Hyphomicrobiales</taxon>
        <taxon>Hyphomicrobiaceae</taxon>
        <taxon>Methyloceanibacter</taxon>
    </lineage>
</organism>
<dbReference type="CDD" id="cd16917">
    <property type="entry name" value="HATPase_UhpB-NarQ-NarX-like"/>
    <property type="match status" value="1"/>
</dbReference>
<gene>
    <name evidence="19" type="ORF">AUC69_10430</name>
</gene>
<comment type="cofactor">
    <cofactor evidence="2">
        <name>[4Fe-4S] cluster</name>
        <dbReference type="ChEBI" id="CHEBI:49883"/>
    </cofactor>
</comment>
<keyword evidence="8" id="KW-0963">Cytoplasm</keyword>
<keyword evidence="17" id="KW-1133">Transmembrane helix</keyword>
<dbReference type="GO" id="GO:0051539">
    <property type="term" value="F:4 iron, 4 sulfur cluster binding"/>
    <property type="evidence" value="ECO:0007669"/>
    <property type="project" value="UniProtKB-KW"/>
</dbReference>
<keyword evidence="14" id="KW-0411">Iron-sulfur</keyword>
<comment type="caution">
    <text evidence="19">The sequence shown here is derived from an EMBL/GenBank/DDBJ whole genome shotgun (WGS) entry which is preliminary data.</text>
</comment>
<dbReference type="STRING" id="1774969.AUC69_10430"/>
<dbReference type="PANTHER" id="PTHR24421:SF58">
    <property type="entry name" value="SIGNAL TRANSDUCTION HISTIDINE-PROTEIN KINASE_PHOSPHATASE UHPB"/>
    <property type="match status" value="1"/>
</dbReference>
<protein>
    <recommendedName>
        <fullName evidence="6">Oxygen sensor histidine kinase NreB</fullName>
        <ecNumber evidence="5">2.7.13.3</ecNumber>
    </recommendedName>
    <alternativeName>
        <fullName evidence="16">Nitrogen regulation protein B</fullName>
    </alternativeName>
</protein>
<keyword evidence="9" id="KW-0597">Phosphoprotein</keyword>
<dbReference type="GO" id="GO:0046983">
    <property type="term" value="F:protein dimerization activity"/>
    <property type="evidence" value="ECO:0007669"/>
    <property type="project" value="InterPro"/>
</dbReference>
<evidence type="ECO:0000259" key="18">
    <source>
        <dbReference type="PROSITE" id="PS50885"/>
    </source>
</evidence>
<dbReference type="Pfam" id="PF00672">
    <property type="entry name" value="HAMP"/>
    <property type="match status" value="1"/>
</dbReference>
<dbReference type="SMART" id="SM00304">
    <property type="entry name" value="HAMP"/>
    <property type="match status" value="1"/>
</dbReference>
<dbReference type="InterPro" id="IPR003594">
    <property type="entry name" value="HATPase_dom"/>
</dbReference>
<feature type="domain" description="HAMP" evidence="18">
    <location>
        <begin position="237"/>
        <end position="289"/>
    </location>
</feature>
<evidence type="ECO:0000256" key="1">
    <source>
        <dbReference type="ARBA" id="ARBA00000085"/>
    </source>
</evidence>
<dbReference type="GO" id="GO:0000155">
    <property type="term" value="F:phosphorelay sensor kinase activity"/>
    <property type="evidence" value="ECO:0007669"/>
    <property type="project" value="InterPro"/>
</dbReference>
<dbReference type="GO" id="GO:0005737">
    <property type="term" value="C:cytoplasm"/>
    <property type="evidence" value="ECO:0007669"/>
    <property type="project" value="UniProtKB-SubCell"/>
</dbReference>
<evidence type="ECO:0000256" key="16">
    <source>
        <dbReference type="ARBA" id="ARBA00030800"/>
    </source>
</evidence>
<dbReference type="CDD" id="cd06225">
    <property type="entry name" value="HAMP"/>
    <property type="match status" value="1"/>
</dbReference>
<keyword evidence="13" id="KW-0902">Two-component regulatory system</keyword>
<evidence type="ECO:0000256" key="13">
    <source>
        <dbReference type="ARBA" id="ARBA00023012"/>
    </source>
</evidence>
<evidence type="ECO:0000256" key="8">
    <source>
        <dbReference type="ARBA" id="ARBA00022490"/>
    </source>
</evidence>
<keyword evidence="12" id="KW-0408">Iron</keyword>
<evidence type="ECO:0000313" key="19">
    <source>
        <dbReference type="EMBL" id="ODR98290.1"/>
    </source>
</evidence>
<evidence type="ECO:0000256" key="6">
    <source>
        <dbReference type="ARBA" id="ARBA00017322"/>
    </source>
</evidence>
<reference evidence="19 20" key="1">
    <citation type="journal article" date="2016" name="Environ. Microbiol.">
        <title>New Methyloceanibacter diversity from North Sea sediments includes methanotroph containing solely the soluble methane monooxygenase.</title>
        <authorList>
            <person name="Vekeman B."/>
            <person name="Kerckhof F.M."/>
            <person name="Cremers G."/>
            <person name="de Vos P."/>
            <person name="Vandamme P."/>
            <person name="Boon N."/>
            <person name="Op den Camp H.J."/>
            <person name="Heylen K."/>
        </authorList>
    </citation>
    <scope>NUCLEOTIDE SEQUENCE [LARGE SCALE GENOMIC DNA]</scope>
    <source>
        <strain evidence="19 20">R-67175</strain>
    </source>
</reference>
<evidence type="ECO:0000256" key="11">
    <source>
        <dbReference type="ARBA" id="ARBA00022777"/>
    </source>
</evidence>